<sequence length="89" mass="10489">MVVRYWRKSALIAAIVFFSFFFSLYYLPSSDDSFFRSGRLFRSDRSRFLAQVRQHEFELGKLQFVGEKAKVEDGSNISSDERCQFIINV</sequence>
<dbReference type="EMBL" id="CAKAEH010001241">
    <property type="protein sequence ID" value="CAG9533358.1"/>
    <property type="molecule type" value="Genomic_DNA"/>
</dbReference>
<dbReference type="Proteomes" id="UP000746747">
    <property type="component" value="Unassembled WGS sequence"/>
</dbReference>
<evidence type="ECO:0000256" key="1">
    <source>
        <dbReference type="SAM" id="Phobius"/>
    </source>
</evidence>
<reference evidence="2" key="1">
    <citation type="submission" date="2021-09" db="EMBL/GenBank/DDBJ databases">
        <authorList>
            <consortium name="Pathogen Informatics"/>
        </authorList>
    </citation>
    <scope>NUCLEOTIDE SEQUENCE</scope>
</reference>
<keyword evidence="1" id="KW-1133">Transmembrane helix</keyword>
<evidence type="ECO:0000313" key="3">
    <source>
        <dbReference type="Proteomes" id="UP000746747"/>
    </source>
</evidence>
<keyword evidence="1" id="KW-0812">Transmembrane</keyword>
<proteinExistence type="predicted"/>
<keyword evidence="3" id="KW-1185">Reference proteome</keyword>
<name>A0A8J2Q9L4_9BILA</name>
<organism evidence="2 3">
    <name type="scientific">Cercopithifilaria johnstoni</name>
    <dbReference type="NCBI Taxonomy" id="2874296"/>
    <lineage>
        <taxon>Eukaryota</taxon>
        <taxon>Metazoa</taxon>
        <taxon>Ecdysozoa</taxon>
        <taxon>Nematoda</taxon>
        <taxon>Chromadorea</taxon>
        <taxon>Rhabditida</taxon>
        <taxon>Spirurina</taxon>
        <taxon>Spiruromorpha</taxon>
        <taxon>Filarioidea</taxon>
        <taxon>Onchocercidae</taxon>
        <taxon>Cercopithifilaria</taxon>
    </lineage>
</organism>
<evidence type="ECO:0000313" key="2">
    <source>
        <dbReference type="EMBL" id="CAG9533358.1"/>
    </source>
</evidence>
<gene>
    <name evidence="2" type="ORF">CJOHNSTONI_LOCUS3592</name>
</gene>
<keyword evidence="1" id="KW-0472">Membrane</keyword>
<feature type="transmembrane region" description="Helical" evidence="1">
    <location>
        <begin position="6"/>
        <end position="27"/>
    </location>
</feature>
<dbReference type="AlphaFoldDB" id="A0A8J2Q9L4"/>
<comment type="caution">
    <text evidence="2">The sequence shown here is derived from an EMBL/GenBank/DDBJ whole genome shotgun (WGS) entry which is preliminary data.</text>
</comment>
<accession>A0A8J2Q9L4</accession>
<protein>
    <submittedName>
        <fullName evidence="2">Uncharacterized protein</fullName>
    </submittedName>
</protein>